<evidence type="ECO:0000313" key="1">
    <source>
        <dbReference type="EMBL" id="KAJ7379094.1"/>
    </source>
</evidence>
<keyword evidence="2" id="KW-1185">Reference proteome</keyword>
<dbReference type="EMBL" id="MU826360">
    <property type="protein sequence ID" value="KAJ7379094.1"/>
    <property type="molecule type" value="Genomic_DNA"/>
</dbReference>
<name>A0A9X0CZE4_9CNID</name>
<reference evidence="1" key="1">
    <citation type="submission" date="2023-01" db="EMBL/GenBank/DDBJ databases">
        <title>Genome assembly of the deep-sea coral Lophelia pertusa.</title>
        <authorList>
            <person name="Herrera S."/>
            <person name="Cordes E."/>
        </authorList>
    </citation>
    <scope>NUCLEOTIDE SEQUENCE</scope>
    <source>
        <strain evidence="1">USNM1676648</strain>
        <tissue evidence="1">Polyp</tissue>
    </source>
</reference>
<proteinExistence type="predicted"/>
<comment type="caution">
    <text evidence="1">The sequence shown here is derived from an EMBL/GenBank/DDBJ whole genome shotgun (WGS) entry which is preliminary data.</text>
</comment>
<evidence type="ECO:0000313" key="2">
    <source>
        <dbReference type="Proteomes" id="UP001163046"/>
    </source>
</evidence>
<organism evidence="1 2">
    <name type="scientific">Desmophyllum pertusum</name>
    <dbReference type="NCBI Taxonomy" id="174260"/>
    <lineage>
        <taxon>Eukaryota</taxon>
        <taxon>Metazoa</taxon>
        <taxon>Cnidaria</taxon>
        <taxon>Anthozoa</taxon>
        <taxon>Hexacorallia</taxon>
        <taxon>Scleractinia</taxon>
        <taxon>Caryophylliina</taxon>
        <taxon>Caryophylliidae</taxon>
        <taxon>Desmophyllum</taxon>
    </lineage>
</organism>
<dbReference type="Proteomes" id="UP001163046">
    <property type="component" value="Unassembled WGS sequence"/>
</dbReference>
<accession>A0A9X0CZE4</accession>
<protein>
    <submittedName>
        <fullName evidence="1">Uncharacterized protein</fullName>
    </submittedName>
</protein>
<dbReference type="AlphaFoldDB" id="A0A9X0CZE4"/>
<gene>
    <name evidence="1" type="ORF">OS493_018892</name>
</gene>
<sequence length="149" mass="17293">MGLTEKPFLFAQQPKQCRKEKVVQHQEIEPIVQVTVDYESCERCRYSIPPTIPNLGSGKHGTKRNKTRLQFQSMSYRNSCTLVSDLRLLRCHTIGHLPVQSIELSEEPLDSGLRTMNDERPSQCKLRNPLVRSKGSRDYENIFKFQKEN</sequence>